<comment type="caution">
    <text evidence="2">The sequence shown here is derived from an EMBL/GenBank/DDBJ whole genome shotgun (WGS) entry which is preliminary data.</text>
</comment>
<gene>
    <name evidence="2" type="ORF">TWF730_003895</name>
</gene>
<feature type="region of interest" description="Disordered" evidence="1">
    <location>
        <begin position="668"/>
        <end position="757"/>
    </location>
</feature>
<dbReference type="AlphaFoldDB" id="A0AAV9U164"/>
<reference evidence="2 3" key="1">
    <citation type="submission" date="2019-10" db="EMBL/GenBank/DDBJ databases">
        <authorList>
            <person name="Palmer J.M."/>
        </authorList>
    </citation>
    <scope>NUCLEOTIDE SEQUENCE [LARGE SCALE GENOMIC DNA]</scope>
    <source>
        <strain evidence="2 3">TWF730</strain>
    </source>
</reference>
<dbReference type="EMBL" id="JAVHNS010000016">
    <property type="protein sequence ID" value="KAK6333712.1"/>
    <property type="molecule type" value="Genomic_DNA"/>
</dbReference>
<evidence type="ECO:0000313" key="3">
    <source>
        <dbReference type="Proteomes" id="UP001373714"/>
    </source>
</evidence>
<protein>
    <submittedName>
        <fullName evidence="2">Uncharacterized protein</fullName>
    </submittedName>
</protein>
<feature type="region of interest" description="Disordered" evidence="1">
    <location>
        <begin position="409"/>
        <end position="477"/>
    </location>
</feature>
<feature type="compositionally biased region" description="Low complexity" evidence="1">
    <location>
        <begin position="452"/>
        <end position="464"/>
    </location>
</feature>
<feature type="region of interest" description="Disordered" evidence="1">
    <location>
        <begin position="773"/>
        <end position="838"/>
    </location>
</feature>
<feature type="compositionally biased region" description="Polar residues" evidence="1">
    <location>
        <begin position="410"/>
        <end position="421"/>
    </location>
</feature>
<sequence>MGDAAFDIQMAFMLEGNPENVLRPTDMTAASTKATLTRASSNSVRDTSFCENFYKFDLQPKVTTWPKGYKHPIREWEFCPLQQGTTVQPSVAFTRNGRPRPTIEIPPNVKSLSMRASHRELGSKKTGTSYSHSHTRAMSDSRTRGSIALSPAIWQRKRSGTPKLNYDKNRPLPPLPLRIKRDEDEEVGLQLSLSFRRKRDNMKRRQLQLKMELESDQLGIPPPPPLKIPINYVDGEAQRVGKMEVATSGMRDAEVVAIDCEGFPPLVSVIDRDQVLDENFSRDNNDDGLSSFDFSFSGGAKIGVENVQAEEPISPFDQRGILDETLETDLPIKAKRFGCLPMKLKLNIPESADAELSTLSGALDNEAAELERMREQAGSRCVGREDVIYNEDGVEERCYVYYPTPESMELQRSSSLMQQKRASARRTPPYYTKFPPPPHPEDNAREHQKKPSTSSSRSQMTFSTFGGGQNKYEHDSQVTDCEDYEADEDEGVHENYTCASSFVSASSYPASEISAGDDGCYTPVPQRLSAASRRSCKGEEQSSRGAVIGNGSVSSPVADDMDQTIPTPQVFTAQAARVVTPQTSYDIIASDAMPNIGLGIAPAPFSDEGSHRNAVSSSHLPAPIISTSLQPVNQQSRLSSGSCNNLRRGLNQGVPPIPYLGICQAQTPEATTPHNSDAGSGSQSFLPPSPPRQSASRSLTPTPPNFRSTDGGNNSKLRVIEEEPNQRRPSTAPAAPEHQGSRSYFEDYDDTEQPESGMSRVKRFLARCLSVKSRPPSNVHEGETSKKKKGKKYEGVQATMRKYKERKLEEMPVPPPRPSSRFSRISRMSKPGKGNGSKWRWSYAVMGATFS</sequence>
<dbReference type="Proteomes" id="UP001373714">
    <property type="component" value="Unassembled WGS sequence"/>
</dbReference>
<feature type="region of interest" description="Disordered" evidence="1">
    <location>
        <begin position="529"/>
        <end position="563"/>
    </location>
</feature>
<organism evidence="2 3">
    <name type="scientific">Orbilia blumenaviensis</name>
    <dbReference type="NCBI Taxonomy" id="1796055"/>
    <lineage>
        <taxon>Eukaryota</taxon>
        <taxon>Fungi</taxon>
        <taxon>Dikarya</taxon>
        <taxon>Ascomycota</taxon>
        <taxon>Pezizomycotina</taxon>
        <taxon>Orbiliomycetes</taxon>
        <taxon>Orbiliales</taxon>
        <taxon>Orbiliaceae</taxon>
        <taxon>Orbilia</taxon>
    </lineage>
</organism>
<feature type="compositionally biased region" description="Polar residues" evidence="1">
    <location>
        <begin position="628"/>
        <end position="645"/>
    </location>
</feature>
<feature type="compositionally biased region" description="Polar residues" evidence="1">
    <location>
        <begin position="125"/>
        <end position="136"/>
    </location>
</feature>
<evidence type="ECO:0000313" key="2">
    <source>
        <dbReference type="EMBL" id="KAK6333712.1"/>
    </source>
</evidence>
<feature type="region of interest" description="Disordered" evidence="1">
    <location>
        <begin position="628"/>
        <end position="649"/>
    </location>
</feature>
<evidence type="ECO:0000256" key="1">
    <source>
        <dbReference type="SAM" id="MobiDB-lite"/>
    </source>
</evidence>
<accession>A0AAV9U164</accession>
<name>A0AAV9U164_9PEZI</name>
<feature type="region of interest" description="Disordered" evidence="1">
    <location>
        <begin position="115"/>
        <end position="153"/>
    </location>
</feature>
<keyword evidence="3" id="KW-1185">Reference proteome</keyword>
<proteinExistence type="predicted"/>
<feature type="compositionally biased region" description="Polar residues" evidence="1">
    <location>
        <begin position="705"/>
        <end position="716"/>
    </location>
</feature>
<feature type="compositionally biased region" description="Low complexity" evidence="1">
    <location>
        <begin position="819"/>
        <end position="829"/>
    </location>
</feature>
<feature type="compositionally biased region" description="Polar residues" evidence="1">
    <location>
        <begin position="668"/>
        <end position="686"/>
    </location>
</feature>